<sequence>MYTGDATIAFFTCFLACRMCCDRSDGILAQSDLVWLYFNPGLAATCVPPAMAVVGGLRYPLHQAQSAL</sequence>
<organism evidence="1">
    <name type="scientific">Arundo donax</name>
    <name type="common">Giant reed</name>
    <name type="synonym">Donax arundinaceus</name>
    <dbReference type="NCBI Taxonomy" id="35708"/>
    <lineage>
        <taxon>Eukaryota</taxon>
        <taxon>Viridiplantae</taxon>
        <taxon>Streptophyta</taxon>
        <taxon>Embryophyta</taxon>
        <taxon>Tracheophyta</taxon>
        <taxon>Spermatophyta</taxon>
        <taxon>Magnoliopsida</taxon>
        <taxon>Liliopsida</taxon>
        <taxon>Poales</taxon>
        <taxon>Poaceae</taxon>
        <taxon>PACMAD clade</taxon>
        <taxon>Arundinoideae</taxon>
        <taxon>Arundineae</taxon>
        <taxon>Arundo</taxon>
    </lineage>
</organism>
<dbReference type="AlphaFoldDB" id="A0A0A8ZZU6"/>
<reference evidence="1" key="1">
    <citation type="submission" date="2014-09" db="EMBL/GenBank/DDBJ databases">
        <authorList>
            <person name="Magalhaes I.L.F."/>
            <person name="Oliveira U."/>
            <person name="Santos F.R."/>
            <person name="Vidigal T.H.D.A."/>
            <person name="Brescovit A.D."/>
            <person name="Santos A.J."/>
        </authorList>
    </citation>
    <scope>NUCLEOTIDE SEQUENCE</scope>
    <source>
        <tissue evidence="1">Shoot tissue taken approximately 20 cm above the soil surface</tissue>
    </source>
</reference>
<evidence type="ECO:0000313" key="1">
    <source>
        <dbReference type="EMBL" id="JAD40312.1"/>
    </source>
</evidence>
<protein>
    <submittedName>
        <fullName evidence="1">Uncharacterized protein</fullName>
    </submittedName>
</protein>
<proteinExistence type="predicted"/>
<reference evidence="1" key="2">
    <citation type="journal article" date="2015" name="Data Brief">
        <title>Shoot transcriptome of the giant reed, Arundo donax.</title>
        <authorList>
            <person name="Barrero R.A."/>
            <person name="Guerrero F.D."/>
            <person name="Moolhuijzen P."/>
            <person name="Goolsby J.A."/>
            <person name="Tidwell J."/>
            <person name="Bellgard S.E."/>
            <person name="Bellgard M.I."/>
        </authorList>
    </citation>
    <scope>NUCLEOTIDE SEQUENCE</scope>
    <source>
        <tissue evidence="1">Shoot tissue taken approximately 20 cm above the soil surface</tissue>
    </source>
</reference>
<dbReference type="EMBL" id="GBRH01257583">
    <property type="protein sequence ID" value="JAD40312.1"/>
    <property type="molecule type" value="Transcribed_RNA"/>
</dbReference>
<accession>A0A0A8ZZU6</accession>
<name>A0A0A8ZZU6_ARUDO</name>